<dbReference type="Proteomes" id="UP000051836">
    <property type="component" value="Unassembled WGS sequence"/>
</dbReference>
<protein>
    <submittedName>
        <fullName evidence="2">Uncharacterized protein</fullName>
    </submittedName>
</protein>
<dbReference type="AlphaFoldDB" id="A0A0Q3MM83"/>
<evidence type="ECO:0000256" key="1">
    <source>
        <dbReference type="SAM" id="MobiDB-lite"/>
    </source>
</evidence>
<evidence type="ECO:0000313" key="3">
    <source>
        <dbReference type="Proteomes" id="UP000051836"/>
    </source>
</evidence>
<evidence type="ECO:0000313" key="2">
    <source>
        <dbReference type="EMBL" id="KQK83680.1"/>
    </source>
</evidence>
<accession>A0A0Q3MM83</accession>
<comment type="caution">
    <text evidence="2">The sequence shown here is derived from an EMBL/GenBank/DDBJ whole genome shotgun (WGS) entry which is preliminary data.</text>
</comment>
<name>A0A0Q3MM83_AMAAE</name>
<keyword evidence="3" id="KW-1185">Reference proteome</keyword>
<feature type="compositionally biased region" description="Basic and acidic residues" evidence="1">
    <location>
        <begin position="23"/>
        <end position="38"/>
    </location>
</feature>
<sequence length="146" mass="16560">MSAFTIPIRLLRNRLPMPTSRKQRGEELPRAGDERAESEGAAVRVYRGIAGREGEGKEELIKSALIKKRDRKYWTVKCKRHPRFEGETSLPNARNKALCCSVDTFLLGDSREQLVPLWKTTRTGNLCKVIHHSLLQVAQNSGILLH</sequence>
<reference evidence="2 3" key="1">
    <citation type="submission" date="2015-10" db="EMBL/GenBank/DDBJ databases">
        <authorList>
            <person name="Gilbert D.G."/>
        </authorList>
    </citation>
    <scope>NUCLEOTIDE SEQUENCE [LARGE SCALE GENOMIC DNA]</scope>
    <source>
        <strain evidence="2">FVVF132</strain>
    </source>
</reference>
<proteinExistence type="predicted"/>
<feature type="region of interest" description="Disordered" evidence="1">
    <location>
        <begin position="15"/>
        <end position="40"/>
    </location>
</feature>
<gene>
    <name evidence="2" type="ORF">AAES_56502</name>
</gene>
<dbReference type="EMBL" id="LMAW01001359">
    <property type="protein sequence ID" value="KQK83680.1"/>
    <property type="molecule type" value="Genomic_DNA"/>
</dbReference>
<organism evidence="2 3">
    <name type="scientific">Amazona aestiva</name>
    <name type="common">Blue-fronted Amazon parrot</name>
    <dbReference type="NCBI Taxonomy" id="12930"/>
    <lineage>
        <taxon>Eukaryota</taxon>
        <taxon>Metazoa</taxon>
        <taxon>Chordata</taxon>
        <taxon>Craniata</taxon>
        <taxon>Vertebrata</taxon>
        <taxon>Euteleostomi</taxon>
        <taxon>Archelosauria</taxon>
        <taxon>Archosauria</taxon>
        <taxon>Dinosauria</taxon>
        <taxon>Saurischia</taxon>
        <taxon>Theropoda</taxon>
        <taxon>Coelurosauria</taxon>
        <taxon>Aves</taxon>
        <taxon>Neognathae</taxon>
        <taxon>Neoaves</taxon>
        <taxon>Telluraves</taxon>
        <taxon>Australaves</taxon>
        <taxon>Psittaciformes</taxon>
        <taxon>Psittacidae</taxon>
        <taxon>Amazona</taxon>
    </lineage>
</organism>